<protein>
    <submittedName>
        <fullName evidence="2">DUF350 domain-containing protein</fullName>
    </submittedName>
</protein>
<dbReference type="EMBL" id="DRMH01000003">
    <property type="protein sequence ID" value="HFC96847.1"/>
    <property type="molecule type" value="Genomic_DNA"/>
</dbReference>
<proteinExistence type="predicted"/>
<feature type="transmembrane region" description="Helical" evidence="1">
    <location>
        <begin position="48"/>
        <end position="68"/>
    </location>
</feature>
<name>A0A7C3CET7_9BACT</name>
<feature type="transmembrane region" description="Helical" evidence="1">
    <location>
        <begin position="7"/>
        <end position="28"/>
    </location>
</feature>
<dbReference type="Proteomes" id="UP000886043">
    <property type="component" value="Unassembled WGS sequence"/>
</dbReference>
<keyword evidence="1" id="KW-0812">Transmembrane</keyword>
<keyword evidence="1" id="KW-0472">Membrane</keyword>
<evidence type="ECO:0000256" key="1">
    <source>
        <dbReference type="SAM" id="Phobius"/>
    </source>
</evidence>
<accession>A0A7C3CET7</accession>
<dbReference type="AlphaFoldDB" id="A0A7C3CET7"/>
<gene>
    <name evidence="2" type="ORF">ENJ40_00110</name>
</gene>
<organism evidence="2">
    <name type="scientific">Thermosulfurimonas dismutans</name>
    <dbReference type="NCBI Taxonomy" id="999894"/>
    <lineage>
        <taxon>Bacteria</taxon>
        <taxon>Pseudomonadati</taxon>
        <taxon>Thermodesulfobacteriota</taxon>
        <taxon>Thermodesulfobacteria</taxon>
        <taxon>Thermodesulfobacteriales</taxon>
        <taxon>Thermodesulfobacteriaceae</taxon>
        <taxon>Thermosulfurimonas</taxon>
    </lineage>
</organism>
<comment type="caution">
    <text evidence="2">The sequence shown here is derived from an EMBL/GenBank/DDBJ whole genome shotgun (WGS) entry which is preliminary data.</text>
</comment>
<keyword evidence="1" id="KW-1133">Transmembrane helix</keyword>
<evidence type="ECO:0000313" key="2">
    <source>
        <dbReference type="EMBL" id="HFC96847.1"/>
    </source>
</evidence>
<sequence length="69" mass="7351">MNFVIYAGVKLFTLFLLMLAGGVFLKALDRLIFPEIDFAAELERENGAVAIVVAAAIVAWAVALALVLG</sequence>
<reference evidence="2" key="1">
    <citation type="journal article" date="2020" name="mSystems">
        <title>Genome- and Community-Level Interaction Insights into Carbon Utilization and Element Cycling Functions of Hydrothermarchaeota in Hydrothermal Sediment.</title>
        <authorList>
            <person name="Zhou Z."/>
            <person name="Liu Y."/>
            <person name="Xu W."/>
            <person name="Pan J."/>
            <person name="Luo Z.H."/>
            <person name="Li M."/>
        </authorList>
    </citation>
    <scope>NUCLEOTIDE SEQUENCE [LARGE SCALE GENOMIC DNA]</scope>
    <source>
        <strain evidence="2">HyVt-483</strain>
    </source>
</reference>